<dbReference type="InterPro" id="IPR050268">
    <property type="entry name" value="NADH-dep_flavin_reductase"/>
</dbReference>
<dbReference type="SUPFAM" id="SSF50475">
    <property type="entry name" value="FMN-binding split barrel"/>
    <property type="match status" value="1"/>
</dbReference>
<dbReference type="AlphaFoldDB" id="A0A830E1N8"/>
<keyword evidence="3" id="KW-0560">Oxidoreductase</keyword>
<dbReference type="PANTHER" id="PTHR30466:SF11">
    <property type="entry name" value="FLAVIN-DEPENDENT MONOOXYGENASE, REDUCTASE SUBUNIT HSAB"/>
    <property type="match status" value="1"/>
</dbReference>
<reference evidence="6" key="2">
    <citation type="submission" date="2020-09" db="EMBL/GenBank/DDBJ databases">
        <authorList>
            <person name="Sun Q."/>
            <person name="Ohkuma M."/>
        </authorList>
    </citation>
    <scope>NUCLEOTIDE SEQUENCE</scope>
    <source>
        <strain evidence="6">JCM 11219</strain>
    </source>
</reference>
<evidence type="ECO:0000256" key="3">
    <source>
        <dbReference type="ARBA" id="ARBA00023002"/>
    </source>
</evidence>
<dbReference type="OrthoDB" id="8522at2157"/>
<dbReference type="Proteomes" id="UP001060771">
    <property type="component" value="Chromosome"/>
</dbReference>
<name>A0A830E1N8_9CREN</name>
<evidence type="ECO:0000259" key="4">
    <source>
        <dbReference type="SMART" id="SM00903"/>
    </source>
</evidence>
<dbReference type="EMBL" id="AP026830">
    <property type="protein sequence ID" value="BDR93508.1"/>
    <property type="molecule type" value="Genomic_DNA"/>
</dbReference>
<dbReference type="RefSeq" id="WP_188603209.1">
    <property type="nucleotide sequence ID" value="NZ_AP026830.1"/>
</dbReference>
<dbReference type="Gene3D" id="2.30.110.10">
    <property type="entry name" value="Electron Transport, Fmn-binding Protein, Chain A"/>
    <property type="match status" value="1"/>
</dbReference>
<comment type="similarity">
    <text evidence="2">Belongs to the non-flavoprotein flavin reductase family.</text>
</comment>
<dbReference type="GeneID" id="76208141"/>
<comment type="cofactor">
    <cofactor evidence="1">
        <name>FMN</name>
        <dbReference type="ChEBI" id="CHEBI:58210"/>
    </cofactor>
</comment>
<protein>
    <submittedName>
        <fullName evidence="6">Flavin reductase</fullName>
    </submittedName>
</protein>
<dbReference type="Pfam" id="PF01613">
    <property type="entry name" value="Flavin_Reduct"/>
    <property type="match status" value="1"/>
</dbReference>
<evidence type="ECO:0000256" key="1">
    <source>
        <dbReference type="ARBA" id="ARBA00001917"/>
    </source>
</evidence>
<dbReference type="InterPro" id="IPR012349">
    <property type="entry name" value="Split_barrel_FMN-bd"/>
</dbReference>
<evidence type="ECO:0000313" key="7">
    <source>
        <dbReference type="Proteomes" id="UP000657075"/>
    </source>
</evidence>
<organism evidence="6 7">
    <name type="scientific">Vulcanisaeta souniana JCM 11219</name>
    <dbReference type="NCBI Taxonomy" id="1293586"/>
    <lineage>
        <taxon>Archaea</taxon>
        <taxon>Thermoproteota</taxon>
        <taxon>Thermoprotei</taxon>
        <taxon>Thermoproteales</taxon>
        <taxon>Thermoproteaceae</taxon>
        <taxon>Vulcanisaeta</taxon>
    </lineage>
</organism>
<dbReference type="GO" id="GO:0042602">
    <property type="term" value="F:riboflavin reductase (NADPH) activity"/>
    <property type="evidence" value="ECO:0007669"/>
    <property type="project" value="TreeGrafter"/>
</dbReference>
<evidence type="ECO:0000313" key="5">
    <source>
        <dbReference type="EMBL" id="BDR93508.1"/>
    </source>
</evidence>
<sequence length="164" mass="18184">MSISSDILKAVMRNYPTGVTIVTTVHNNEYYGLTVNSFTSLSLDPPLVLVAIDRRLASHEAIDKSNVYAVNILSDDLKELAVRFATAPREDRFKGLKIRTAKTGSPIIDGSIAYLDCRVTAKYPGGDHTIFIGEVVDTQVMNNKLPLIYYNRGYYTIKQATPLP</sequence>
<dbReference type="SMART" id="SM00903">
    <property type="entry name" value="Flavin_Reduct"/>
    <property type="match status" value="1"/>
</dbReference>
<evidence type="ECO:0000313" key="6">
    <source>
        <dbReference type="EMBL" id="GGI77686.1"/>
    </source>
</evidence>
<feature type="domain" description="Flavin reductase like" evidence="4">
    <location>
        <begin position="12"/>
        <end position="156"/>
    </location>
</feature>
<reference evidence="6" key="1">
    <citation type="journal article" date="2014" name="Int. J. Syst. Evol. Microbiol.">
        <title>Complete genome sequence of Corynebacterium casei LMG S-19264T (=DSM 44701T), isolated from a smear-ripened cheese.</title>
        <authorList>
            <consortium name="US DOE Joint Genome Institute (JGI-PGF)"/>
            <person name="Walter F."/>
            <person name="Albersmeier A."/>
            <person name="Kalinowski J."/>
            <person name="Ruckert C."/>
        </authorList>
    </citation>
    <scope>NUCLEOTIDE SEQUENCE</scope>
    <source>
        <strain evidence="6">JCM 11219</strain>
    </source>
</reference>
<reference evidence="8" key="3">
    <citation type="submission" date="2022-09" db="EMBL/GenBank/DDBJ databases">
        <title>Complete genome sequence of Vulcanisaeta souniana.</title>
        <authorList>
            <person name="Kato S."/>
            <person name="Itoh T."/>
            <person name="Ohkuma M."/>
        </authorList>
    </citation>
    <scope>NUCLEOTIDE SEQUENCE [LARGE SCALE GENOMIC DNA]</scope>
    <source>
        <strain evidence="8">JCM 11219</strain>
    </source>
</reference>
<gene>
    <name evidence="6" type="ORF">GCM10007112_13130</name>
    <name evidence="5" type="ORF">Vsou_26010</name>
</gene>
<accession>A0A830E1N8</accession>
<dbReference type="EMBL" id="BMNM01000004">
    <property type="protein sequence ID" value="GGI77686.1"/>
    <property type="molecule type" value="Genomic_DNA"/>
</dbReference>
<reference evidence="5" key="4">
    <citation type="journal article" date="2023" name="Microbiol. Resour. Announc.">
        <title>Complete Genome Sequence of Vulcanisaeta souniana Strain IC-059, a Hyperthermophilic Archaeon Isolated from Hot Spring Water in Japan.</title>
        <authorList>
            <person name="Kato S."/>
            <person name="Itoh T."/>
            <person name="Wu L."/>
            <person name="Ma J."/>
            <person name="Ohkuma M."/>
        </authorList>
    </citation>
    <scope>NUCLEOTIDE SEQUENCE</scope>
    <source>
        <strain evidence="5">JCM 11219</strain>
    </source>
</reference>
<evidence type="ECO:0000256" key="2">
    <source>
        <dbReference type="ARBA" id="ARBA00008898"/>
    </source>
</evidence>
<dbReference type="Proteomes" id="UP000657075">
    <property type="component" value="Unassembled WGS sequence"/>
</dbReference>
<dbReference type="PANTHER" id="PTHR30466">
    <property type="entry name" value="FLAVIN REDUCTASE"/>
    <property type="match status" value="1"/>
</dbReference>
<evidence type="ECO:0000313" key="8">
    <source>
        <dbReference type="Proteomes" id="UP001060771"/>
    </source>
</evidence>
<dbReference type="InterPro" id="IPR002563">
    <property type="entry name" value="Flavin_Rdtase-like_dom"/>
</dbReference>
<dbReference type="GO" id="GO:0010181">
    <property type="term" value="F:FMN binding"/>
    <property type="evidence" value="ECO:0007669"/>
    <property type="project" value="InterPro"/>
</dbReference>
<keyword evidence="8" id="KW-1185">Reference proteome</keyword>
<proteinExistence type="inferred from homology"/>